<dbReference type="GO" id="GO:0090614">
    <property type="term" value="F:5'-methylthioadenosine deaminase activity"/>
    <property type="evidence" value="ECO:0007669"/>
    <property type="project" value="UniProtKB-UniRule"/>
</dbReference>
<feature type="binding site" evidence="5">
    <location>
        <position position="99"/>
    </location>
    <ligand>
        <name>substrate</name>
    </ligand>
</feature>
<comment type="similarity">
    <text evidence="1">Belongs to the metallo-dependent hydrolases superfamily. ATZ/TRZ family.</text>
</comment>
<name>A0A140IDJ4_9RHOO</name>
<sequence>MSEPIDLLIHPRWTITVEPAGAPLEDHAVAIRDGRIIAVLPMDEARLRFQPGETVELPQHVLIPGLVNLHAHAAMNLMRGIADDLPLMRWLREAIWPAESRHVSAAFVRDGTLLAAAEMLRGGITTCNDMYFYPGAAAEAFAEAGMRAVVGIVVLDFPTPWASDADDYLRKGLETRDRFAKHPLLSFSVAPHAPYTVSDAAFERVRALADELDTGIHIHVHETETEIHESLATHGVRPLARLARLGVLGENTIGVHAVHLADMDVELLARHGCSVAHCPTSNMKLGSGIAPVTRLLEAGIRVGLGTDGAASNNRVDLFQEMRHAALLAKVASLDAGALPAHRVLAMATIDGARALGMEALIGSITPGKQADLCAVDLGGLFTQPCFDPVSHLVYSAGREHVTHVWVNGELRVNKGVPLLHIHDKELLRIAALWHTKLAN</sequence>
<comment type="catalytic activity">
    <reaction evidence="5">
        <text>S-adenosyl-L-homocysteine + H2O + H(+) = S-inosyl-L-homocysteine + NH4(+)</text>
        <dbReference type="Rhea" id="RHEA:20716"/>
        <dbReference type="ChEBI" id="CHEBI:15377"/>
        <dbReference type="ChEBI" id="CHEBI:15378"/>
        <dbReference type="ChEBI" id="CHEBI:28938"/>
        <dbReference type="ChEBI" id="CHEBI:57856"/>
        <dbReference type="ChEBI" id="CHEBI:57985"/>
        <dbReference type="EC" id="3.5.4.28"/>
    </reaction>
</comment>
<comment type="function">
    <text evidence="5">Catalyzes the deamination of 5-methylthioadenosine and S-adenosyl-L-homocysteine into 5-methylthioinosine and S-inosyl-L-homocysteine, respectively. Is also able to deaminate adenosine.</text>
</comment>
<feature type="binding site" evidence="5">
    <location>
        <position position="222"/>
    </location>
    <ligand>
        <name>substrate</name>
    </ligand>
</feature>
<evidence type="ECO:0000313" key="8">
    <source>
        <dbReference type="Proteomes" id="UP000036902"/>
    </source>
</evidence>
<evidence type="ECO:0000256" key="3">
    <source>
        <dbReference type="ARBA" id="ARBA00022801"/>
    </source>
</evidence>
<evidence type="ECO:0000256" key="5">
    <source>
        <dbReference type="HAMAP-Rule" id="MF_01281"/>
    </source>
</evidence>
<dbReference type="KEGG" id="thu:AC731_001970"/>
<dbReference type="PANTHER" id="PTHR43794:SF11">
    <property type="entry name" value="AMIDOHYDROLASE-RELATED DOMAIN-CONTAINING PROTEIN"/>
    <property type="match status" value="1"/>
</dbReference>
<dbReference type="RefSeq" id="WP_048708925.1">
    <property type="nucleotide sequence ID" value="NZ_CP014646.1"/>
</dbReference>
<accession>A0A140IDJ4</accession>
<comment type="catalytic activity">
    <reaction evidence="5">
        <text>S-methyl-5'-thioadenosine + H2O + H(+) = S-methyl-5'-thioinosine + NH4(+)</text>
        <dbReference type="Rhea" id="RHEA:25025"/>
        <dbReference type="ChEBI" id="CHEBI:15377"/>
        <dbReference type="ChEBI" id="CHEBI:15378"/>
        <dbReference type="ChEBI" id="CHEBI:17509"/>
        <dbReference type="ChEBI" id="CHEBI:28938"/>
        <dbReference type="ChEBI" id="CHEBI:48595"/>
        <dbReference type="EC" id="3.5.4.31"/>
    </reaction>
</comment>
<keyword evidence="2 5" id="KW-0479">Metal-binding</keyword>
<feature type="binding site" evidence="5">
    <location>
        <position position="72"/>
    </location>
    <ligand>
        <name>Zn(2+)</name>
        <dbReference type="ChEBI" id="CHEBI:29105"/>
    </ligand>
</feature>
<feature type="binding site" evidence="5">
    <location>
        <position position="307"/>
    </location>
    <ligand>
        <name>substrate</name>
    </ligand>
</feature>
<dbReference type="Gene3D" id="3.20.20.140">
    <property type="entry name" value="Metal-dependent hydrolases"/>
    <property type="match status" value="1"/>
</dbReference>
<dbReference type="EC" id="3.5.4.28" evidence="5"/>
<dbReference type="EMBL" id="CP014646">
    <property type="protein sequence ID" value="AMO35819.1"/>
    <property type="molecule type" value="Genomic_DNA"/>
</dbReference>
<keyword evidence="4 5" id="KW-0862">Zinc</keyword>
<gene>
    <name evidence="5" type="primary">mtaD</name>
    <name evidence="7" type="ORF">AC731_001970</name>
</gene>
<dbReference type="SUPFAM" id="SSF51338">
    <property type="entry name" value="Composite domain of metallo-dependent hydrolases"/>
    <property type="match status" value="1"/>
</dbReference>
<keyword evidence="3 5" id="KW-0378">Hydrolase</keyword>
<evidence type="ECO:0000259" key="6">
    <source>
        <dbReference type="Pfam" id="PF01979"/>
    </source>
</evidence>
<dbReference type="InterPro" id="IPR050287">
    <property type="entry name" value="MTA/SAH_deaminase"/>
</dbReference>
<keyword evidence="8" id="KW-1185">Reference proteome</keyword>
<evidence type="ECO:0000256" key="4">
    <source>
        <dbReference type="ARBA" id="ARBA00022833"/>
    </source>
</evidence>
<feature type="binding site" evidence="5">
    <location>
        <position position="192"/>
    </location>
    <ligand>
        <name>substrate</name>
    </ligand>
</feature>
<dbReference type="InterPro" id="IPR023512">
    <property type="entry name" value="Deaminase_MtaD/DadD"/>
</dbReference>
<comment type="caution">
    <text evidence="5">Lacks conserved residue(s) required for the propagation of feature annotation.</text>
</comment>
<dbReference type="CDD" id="cd01298">
    <property type="entry name" value="ATZ_TRZ_like"/>
    <property type="match status" value="1"/>
</dbReference>
<dbReference type="GO" id="GO:0046872">
    <property type="term" value="F:metal ion binding"/>
    <property type="evidence" value="ECO:0007669"/>
    <property type="project" value="UniProtKB-KW"/>
</dbReference>
<feature type="domain" description="Amidohydrolase-related" evidence="6">
    <location>
        <begin position="61"/>
        <end position="410"/>
    </location>
</feature>
<dbReference type="AlphaFoldDB" id="A0A140IDJ4"/>
<evidence type="ECO:0000256" key="2">
    <source>
        <dbReference type="ARBA" id="ARBA00022723"/>
    </source>
</evidence>
<protein>
    <recommendedName>
        <fullName evidence="5">5-methylthioadenosine/S-adenosylhomocysteine deaminase</fullName>
        <shortName evidence="5">MTA/SAH deaminase</shortName>
        <ecNumber evidence="5">3.5.4.28</ecNumber>
        <ecNumber evidence="5">3.5.4.31</ecNumber>
    </recommendedName>
</protein>
<dbReference type="InterPro" id="IPR032466">
    <property type="entry name" value="Metal_Hydrolase"/>
</dbReference>
<dbReference type="FunFam" id="3.20.20.140:FF:000014">
    <property type="entry name" value="5-methylthioadenosine/S-adenosylhomocysteine deaminase"/>
    <property type="match status" value="1"/>
</dbReference>
<dbReference type="HAMAP" id="MF_01281">
    <property type="entry name" value="MTA_SAH_deamin"/>
    <property type="match status" value="1"/>
</dbReference>
<feature type="binding site" evidence="5">
    <location>
        <position position="307"/>
    </location>
    <ligand>
        <name>Zn(2+)</name>
        <dbReference type="ChEBI" id="CHEBI:29105"/>
    </ligand>
</feature>
<dbReference type="NCBIfam" id="NF006549">
    <property type="entry name" value="PRK09045.1"/>
    <property type="match status" value="1"/>
</dbReference>
<reference evidence="8" key="1">
    <citation type="submission" date="2016-03" db="EMBL/GenBank/DDBJ databases">
        <authorList>
            <person name="Ma C."/>
            <person name="Zhou S."/>
            <person name="Yang G."/>
        </authorList>
    </citation>
    <scope>NUCLEOTIDE SEQUENCE [LARGE SCALE GENOMIC DNA]</scope>
    <source>
        <strain evidence="8">SgZ-1</strain>
    </source>
</reference>
<organism evidence="7 8">
    <name type="scientific">Thauera humireducens</name>
    <dbReference type="NCBI Taxonomy" id="1134435"/>
    <lineage>
        <taxon>Bacteria</taxon>
        <taxon>Pseudomonadati</taxon>
        <taxon>Pseudomonadota</taxon>
        <taxon>Betaproteobacteria</taxon>
        <taxon>Rhodocyclales</taxon>
        <taxon>Zoogloeaceae</taxon>
        <taxon>Thauera</taxon>
    </lineage>
</organism>
<comment type="similarity">
    <text evidence="5">Belongs to the metallo-dependent hydrolases superfamily. MTA/SAH deaminase family.</text>
</comment>
<dbReference type="STRING" id="1134435.AC731_001970"/>
<dbReference type="EC" id="3.5.4.31" evidence="5"/>
<dbReference type="Pfam" id="PF01979">
    <property type="entry name" value="Amidohydro_1"/>
    <property type="match status" value="1"/>
</dbReference>
<dbReference type="InterPro" id="IPR011059">
    <property type="entry name" value="Metal-dep_hydrolase_composite"/>
</dbReference>
<evidence type="ECO:0000313" key="7">
    <source>
        <dbReference type="EMBL" id="AMO35819.1"/>
    </source>
</evidence>
<feature type="binding site" evidence="5">
    <location>
        <position position="219"/>
    </location>
    <ligand>
        <name>Zn(2+)</name>
        <dbReference type="ChEBI" id="CHEBI:29105"/>
    </ligand>
</feature>
<dbReference type="Gene3D" id="2.30.40.10">
    <property type="entry name" value="Urease, subunit C, domain 1"/>
    <property type="match status" value="1"/>
</dbReference>
<evidence type="ECO:0000256" key="1">
    <source>
        <dbReference type="ARBA" id="ARBA00006745"/>
    </source>
</evidence>
<dbReference type="InterPro" id="IPR006680">
    <property type="entry name" value="Amidohydro-rel"/>
</dbReference>
<proteinExistence type="inferred from homology"/>
<dbReference type="SUPFAM" id="SSF51556">
    <property type="entry name" value="Metallo-dependent hydrolases"/>
    <property type="match status" value="1"/>
</dbReference>
<comment type="cofactor">
    <cofactor evidence="5">
        <name>Zn(2+)</name>
        <dbReference type="ChEBI" id="CHEBI:29105"/>
    </cofactor>
    <text evidence="5">Binds 1 zinc ion per subunit.</text>
</comment>
<dbReference type="PANTHER" id="PTHR43794">
    <property type="entry name" value="AMINOHYDROLASE SSNA-RELATED"/>
    <property type="match status" value="1"/>
</dbReference>
<feature type="binding site" evidence="5">
    <location>
        <position position="70"/>
    </location>
    <ligand>
        <name>Zn(2+)</name>
        <dbReference type="ChEBI" id="CHEBI:29105"/>
    </ligand>
</feature>
<dbReference type="Proteomes" id="UP000036902">
    <property type="component" value="Chromosome"/>
</dbReference>
<dbReference type="GO" id="GO:0050270">
    <property type="term" value="F:S-adenosylhomocysteine deaminase activity"/>
    <property type="evidence" value="ECO:0007669"/>
    <property type="project" value="UniProtKB-UniRule"/>
</dbReference>